<comment type="caution">
    <text evidence="2">The sequence shown here is derived from an EMBL/GenBank/DDBJ whole genome shotgun (WGS) entry which is preliminary data.</text>
</comment>
<reference evidence="2" key="1">
    <citation type="submission" date="2020-11" db="EMBL/GenBank/DDBJ databases">
        <authorList>
            <person name="Whitehead M."/>
        </authorList>
    </citation>
    <scope>NUCLEOTIDE SEQUENCE</scope>
    <source>
        <strain evidence="2">EGII</strain>
    </source>
</reference>
<evidence type="ECO:0000256" key="1">
    <source>
        <dbReference type="SAM" id="Phobius"/>
    </source>
</evidence>
<proteinExistence type="predicted"/>
<name>A0A811V770_CERCA</name>
<keyword evidence="3" id="KW-1185">Reference proteome</keyword>
<keyword evidence="1" id="KW-1133">Transmembrane helix</keyword>
<dbReference type="AlphaFoldDB" id="A0A811V770"/>
<protein>
    <submittedName>
        <fullName evidence="2">(Mediterranean fruit fly) hypothetical protein</fullName>
    </submittedName>
</protein>
<organism evidence="2 3">
    <name type="scientific">Ceratitis capitata</name>
    <name type="common">Mediterranean fruit fly</name>
    <name type="synonym">Tephritis capitata</name>
    <dbReference type="NCBI Taxonomy" id="7213"/>
    <lineage>
        <taxon>Eukaryota</taxon>
        <taxon>Metazoa</taxon>
        <taxon>Ecdysozoa</taxon>
        <taxon>Arthropoda</taxon>
        <taxon>Hexapoda</taxon>
        <taxon>Insecta</taxon>
        <taxon>Pterygota</taxon>
        <taxon>Neoptera</taxon>
        <taxon>Endopterygota</taxon>
        <taxon>Diptera</taxon>
        <taxon>Brachycera</taxon>
        <taxon>Muscomorpha</taxon>
        <taxon>Tephritoidea</taxon>
        <taxon>Tephritidae</taxon>
        <taxon>Ceratitis</taxon>
        <taxon>Ceratitis</taxon>
    </lineage>
</organism>
<sequence length="103" mass="12128">MHCMLHTHTYIHIYLNKYVFCAFNFDRLVLPQEILHLIISPRCLFVHSPKRLLRVVGDEAIFISANSVVMVVVVLYLVVRDLLTYTNRTQFGFITFFSCFPFI</sequence>
<dbReference type="Proteomes" id="UP000606786">
    <property type="component" value="Unassembled WGS sequence"/>
</dbReference>
<dbReference type="EMBL" id="CAJHJT010000056">
    <property type="protein sequence ID" value="CAD7011725.1"/>
    <property type="molecule type" value="Genomic_DNA"/>
</dbReference>
<evidence type="ECO:0000313" key="3">
    <source>
        <dbReference type="Proteomes" id="UP000606786"/>
    </source>
</evidence>
<keyword evidence="1" id="KW-0472">Membrane</keyword>
<gene>
    <name evidence="2" type="ORF">CCAP1982_LOCUS19839</name>
</gene>
<accession>A0A811V770</accession>
<keyword evidence="1" id="KW-0812">Transmembrane</keyword>
<evidence type="ECO:0000313" key="2">
    <source>
        <dbReference type="EMBL" id="CAD7011725.1"/>
    </source>
</evidence>
<feature type="transmembrane region" description="Helical" evidence="1">
    <location>
        <begin position="60"/>
        <end position="79"/>
    </location>
</feature>